<dbReference type="Proteomes" id="UP001295469">
    <property type="component" value="Chromosome C09"/>
</dbReference>
<accession>A0A816J0K4</accession>
<feature type="region of interest" description="Disordered" evidence="1">
    <location>
        <begin position="328"/>
        <end position="354"/>
    </location>
</feature>
<evidence type="ECO:0000256" key="1">
    <source>
        <dbReference type="SAM" id="MobiDB-lite"/>
    </source>
</evidence>
<feature type="compositionally biased region" description="Polar residues" evidence="1">
    <location>
        <begin position="63"/>
        <end position="76"/>
    </location>
</feature>
<feature type="non-terminal residue" evidence="2">
    <location>
        <position position="354"/>
    </location>
</feature>
<reference evidence="2" key="1">
    <citation type="submission" date="2021-01" db="EMBL/GenBank/DDBJ databases">
        <authorList>
            <consortium name="Genoscope - CEA"/>
            <person name="William W."/>
        </authorList>
    </citation>
    <scope>NUCLEOTIDE SEQUENCE</scope>
</reference>
<name>A0A816J0K4_BRANA</name>
<feature type="compositionally biased region" description="Basic and acidic residues" evidence="1">
    <location>
        <begin position="7"/>
        <end position="16"/>
    </location>
</feature>
<dbReference type="EMBL" id="HG994373">
    <property type="protein sequence ID" value="CAF1782384.1"/>
    <property type="molecule type" value="Genomic_DNA"/>
</dbReference>
<evidence type="ECO:0000313" key="2">
    <source>
        <dbReference type="EMBL" id="CAF1782384.1"/>
    </source>
</evidence>
<sequence length="354" mass="37853">MSSNGETRSEKPKGVDADSFPGPIKPTSTSYVSSGLSNDDPHSKKAKSKASVSSGLTKPSGKTGVSSGLSIGVPNSKNPDCTKTGVSLGVRGKAAVSSGAKGKAFVSAKAVEVMSFKDVKFGPHGGELRFRLIHFWEARNETVIQGFIAAGRIDTYLPHMKVGGIYRLNSFYGSNNKTLYRVAEPSVTITFSSSSVLSDLEDSSVCFPKDLFRFHGYEEFDAACDLRGDLYDYVGHIKLVNGQVLNDSLVLDDVEIASSRRVLLHVQTHDGKFKASGGAASVILVTTLNPKRFGVMFKQPEIISLEDPEIEGNAENVIVPDAQKTLQNGVAEDGPSTPFEESGGERVKRAADNV</sequence>
<organism evidence="2">
    <name type="scientific">Brassica napus</name>
    <name type="common">Rape</name>
    <dbReference type="NCBI Taxonomy" id="3708"/>
    <lineage>
        <taxon>Eukaryota</taxon>
        <taxon>Viridiplantae</taxon>
        <taxon>Streptophyta</taxon>
        <taxon>Embryophyta</taxon>
        <taxon>Tracheophyta</taxon>
        <taxon>Spermatophyta</taxon>
        <taxon>Magnoliopsida</taxon>
        <taxon>eudicotyledons</taxon>
        <taxon>Gunneridae</taxon>
        <taxon>Pentapetalae</taxon>
        <taxon>rosids</taxon>
        <taxon>malvids</taxon>
        <taxon>Brassicales</taxon>
        <taxon>Brassicaceae</taxon>
        <taxon>Brassiceae</taxon>
        <taxon>Brassica</taxon>
    </lineage>
</organism>
<proteinExistence type="predicted"/>
<feature type="compositionally biased region" description="Basic and acidic residues" evidence="1">
    <location>
        <begin position="343"/>
        <end position="354"/>
    </location>
</feature>
<dbReference type="AlphaFoldDB" id="A0A816J0K4"/>
<gene>
    <name evidence="2" type="ORF">DARMORV10_C09P60590.1</name>
</gene>
<protein>
    <submittedName>
        <fullName evidence="2">(rape) hypothetical protein</fullName>
    </submittedName>
</protein>
<feature type="region of interest" description="Disordered" evidence="1">
    <location>
        <begin position="1"/>
        <end position="76"/>
    </location>
</feature>
<feature type="compositionally biased region" description="Polar residues" evidence="1">
    <location>
        <begin position="26"/>
        <end position="37"/>
    </location>
</feature>